<feature type="transmembrane region" description="Helical" evidence="1">
    <location>
        <begin position="144"/>
        <end position="163"/>
    </location>
</feature>
<evidence type="ECO:0000256" key="1">
    <source>
        <dbReference type="SAM" id="Phobius"/>
    </source>
</evidence>
<dbReference type="EMBL" id="LAZR01048637">
    <property type="protein sequence ID" value="KKK91468.1"/>
    <property type="molecule type" value="Genomic_DNA"/>
</dbReference>
<keyword evidence="1" id="KW-1133">Transmembrane helix</keyword>
<organism evidence="2">
    <name type="scientific">marine sediment metagenome</name>
    <dbReference type="NCBI Taxonomy" id="412755"/>
    <lineage>
        <taxon>unclassified sequences</taxon>
        <taxon>metagenomes</taxon>
        <taxon>ecological metagenomes</taxon>
    </lineage>
</organism>
<keyword evidence="1" id="KW-0472">Membrane</keyword>
<dbReference type="AlphaFoldDB" id="A0A0F8ZCK3"/>
<feature type="non-terminal residue" evidence="2">
    <location>
        <position position="164"/>
    </location>
</feature>
<feature type="transmembrane region" description="Helical" evidence="1">
    <location>
        <begin position="114"/>
        <end position="137"/>
    </location>
</feature>
<proteinExistence type="predicted"/>
<reference evidence="2" key="1">
    <citation type="journal article" date="2015" name="Nature">
        <title>Complex archaea that bridge the gap between prokaryotes and eukaryotes.</title>
        <authorList>
            <person name="Spang A."/>
            <person name="Saw J.H."/>
            <person name="Jorgensen S.L."/>
            <person name="Zaremba-Niedzwiedzka K."/>
            <person name="Martijn J."/>
            <person name="Lind A.E."/>
            <person name="van Eijk R."/>
            <person name="Schleper C."/>
            <person name="Guy L."/>
            <person name="Ettema T.J."/>
        </authorList>
    </citation>
    <scope>NUCLEOTIDE SEQUENCE</scope>
</reference>
<comment type="caution">
    <text evidence="2">The sequence shown here is derived from an EMBL/GenBank/DDBJ whole genome shotgun (WGS) entry which is preliminary data.</text>
</comment>
<evidence type="ECO:0000313" key="2">
    <source>
        <dbReference type="EMBL" id="KKK91468.1"/>
    </source>
</evidence>
<name>A0A0F8ZCK3_9ZZZZ</name>
<gene>
    <name evidence="2" type="ORF">LCGC14_2712650</name>
</gene>
<sequence length="164" mass="17311">MGKGFMFMLFMWLIVCTAGNVMAGGISVSTTTLAAAVTAAETDTITVTSTTGFVETGVLVIESERMTYPDTTATTFKSNLAQPIIRGFDGTSAVAHPAGTLVRTVESSMMNSVVGYNIAVMADASGLWAAPTIALALLRLMGSFFTLPLGFLGTDLAMLTYIWW</sequence>
<accession>A0A0F8ZCK3</accession>
<keyword evidence="1" id="KW-0812">Transmembrane</keyword>
<protein>
    <submittedName>
        <fullName evidence="2">Uncharacterized protein</fullName>
    </submittedName>
</protein>